<accession>A0A3N7HLS5</accession>
<reference evidence="2 3" key="1">
    <citation type="submission" date="2018-08" db="EMBL/GenBank/DDBJ databases">
        <authorList>
            <person name="Khan S.A."/>
            <person name="Jeon C.O."/>
            <person name="Chun B.H."/>
            <person name="Jeong S.E."/>
        </authorList>
    </citation>
    <scope>NUCLEOTIDE SEQUENCE [LARGE SCALE GENOMIC DNA]</scope>
    <source>
        <strain evidence="2 3">S-16</strain>
    </source>
</reference>
<proteinExistence type="predicted"/>
<dbReference type="Gene3D" id="1.10.10.60">
    <property type="entry name" value="Homeodomain-like"/>
    <property type="match status" value="1"/>
</dbReference>
<dbReference type="Proteomes" id="UP000267464">
    <property type="component" value="Unassembled WGS sequence"/>
</dbReference>
<keyword evidence="3" id="KW-1185">Reference proteome</keyword>
<evidence type="ECO:0000313" key="2">
    <source>
        <dbReference type="EMBL" id="RQP23077.1"/>
    </source>
</evidence>
<dbReference type="GO" id="GO:0043565">
    <property type="term" value="F:sequence-specific DNA binding"/>
    <property type="evidence" value="ECO:0007669"/>
    <property type="project" value="InterPro"/>
</dbReference>
<name>A0A3N7HLS5_9BURK</name>
<evidence type="ECO:0000259" key="1">
    <source>
        <dbReference type="PROSITE" id="PS01124"/>
    </source>
</evidence>
<feature type="domain" description="HTH araC/xylS-type" evidence="1">
    <location>
        <begin position="223"/>
        <end position="279"/>
    </location>
</feature>
<dbReference type="GO" id="GO:0003700">
    <property type="term" value="F:DNA-binding transcription factor activity"/>
    <property type="evidence" value="ECO:0007669"/>
    <property type="project" value="InterPro"/>
</dbReference>
<dbReference type="PROSITE" id="PS01124">
    <property type="entry name" value="HTH_ARAC_FAMILY_2"/>
    <property type="match status" value="1"/>
</dbReference>
<dbReference type="RefSeq" id="WP_124541820.1">
    <property type="nucleotide sequence ID" value="NZ_QUSW01000005.1"/>
</dbReference>
<dbReference type="AlphaFoldDB" id="A0A3N7HLS5"/>
<dbReference type="EMBL" id="QUSW01000005">
    <property type="protein sequence ID" value="RQP23077.1"/>
    <property type="molecule type" value="Genomic_DNA"/>
</dbReference>
<dbReference type="OrthoDB" id="2559672at2"/>
<reference evidence="2 3" key="2">
    <citation type="submission" date="2018-12" db="EMBL/GenBank/DDBJ databases">
        <title>Rhizobacter gummiphilus sp. nov., a rubber-degrading bacterium isolated from the soil of a botanical garden in Japan.</title>
        <authorList>
            <person name="Shunsuke S.S."/>
        </authorList>
    </citation>
    <scope>NUCLEOTIDE SEQUENCE [LARGE SCALE GENOMIC DNA]</scope>
    <source>
        <strain evidence="2 3">S-16</strain>
    </source>
</reference>
<protein>
    <submittedName>
        <fullName evidence="2">AraC family transcriptional regulator</fullName>
    </submittedName>
</protein>
<evidence type="ECO:0000313" key="3">
    <source>
        <dbReference type="Proteomes" id="UP000267464"/>
    </source>
</evidence>
<sequence length="293" mass="32208">MQAVPLNSELPPTARLLPPRTSLASCIRAHIDRDTTGIALLPADERINRFPASPMCAITWFIEGQCRLVAPEDVAMPDGQWLASAIVSGPHTRPSASFNPGPVHAFMTLLFPQAWHAVTGMDVSTLTNRVVAMEDVLGPEWMDLSQRVMQAADDEARVAIVEEFVEPRWREARASGAVPGNVVGDWVHGIAAHAAASGFGRSVRKVERKIKSIVGQPLRGLKRLDRAEQSFLATRAQLIEGQPVSWADRAVEAGYSDQAHLCRETRALTGMTPTELAQRAQDNEGYWVYRIWS</sequence>
<organism evidence="2 3">
    <name type="scientific">Piscinibacter terrae</name>
    <dbReference type="NCBI Taxonomy" id="2496871"/>
    <lineage>
        <taxon>Bacteria</taxon>
        <taxon>Pseudomonadati</taxon>
        <taxon>Pseudomonadota</taxon>
        <taxon>Betaproteobacteria</taxon>
        <taxon>Burkholderiales</taxon>
        <taxon>Sphaerotilaceae</taxon>
        <taxon>Piscinibacter</taxon>
    </lineage>
</organism>
<gene>
    <name evidence="2" type="ORF">DZC73_18305</name>
</gene>
<comment type="caution">
    <text evidence="2">The sequence shown here is derived from an EMBL/GenBank/DDBJ whole genome shotgun (WGS) entry which is preliminary data.</text>
</comment>
<dbReference type="InterPro" id="IPR018060">
    <property type="entry name" value="HTH_AraC"/>
</dbReference>